<keyword evidence="2" id="KW-1185">Reference proteome</keyword>
<reference evidence="1 2" key="1">
    <citation type="submission" date="2014-10" db="EMBL/GenBank/DDBJ databases">
        <title>Draft genome of the hookworm Ancylostoma caninum.</title>
        <authorList>
            <person name="Mitreva M."/>
        </authorList>
    </citation>
    <scope>NUCLEOTIDE SEQUENCE [LARGE SCALE GENOMIC DNA]</scope>
    <source>
        <strain evidence="1 2">Baltimore</strain>
    </source>
</reference>
<comment type="caution">
    <text evidence="1">The sequence shown here is derived from an EMBL/GenBank/DDBJ whole genome shotgun (WGS) entry which is preliminary data.</text>
</comment>
<evidence type="ECO:0000313" key="1">
    <source>
        <dbReference type="EMBL" id="RCN45243.1"/>
    </source>
</evidence>
<name>A0A368GLI8_ANCCA</name>
<accession>A0A368GLI8</accession>
<dbReference type="AlphaFoldDB" id="A0A368GLI8"/>
<dbReference type="EMBL" id="JOJR01000106">
    <property type="protein sequence ID" value="RCN45243.1"/>
    <property type="molecule type" value="Genomic_DNA"/>
</dbReference>
<gene>
    <name evidence="1" type="ORF">ANCCAN_08743</name>
</gene>
<dbReference type="Proteomes" id="UP000252519">
    <property type="component" value="Unassembled WGS sequence"/>
</dbReference>
<evidence type="ECO:0000313" key="2">
    <source>
        <dbReference type="Proteomes" id="UP000252519"/>
    </source>
</evidence>
<protein>
    <submittedName>
        <fullName evidence="1">Uncharacterized protein</fullName>
    </submittedName>
</protein>
<proteinExistence type="predicted"/>
<organism evidence="1 2">
    <name type="scientific">Ancylostoma caninum</name>
    <name type="common">Dog hookworm</name>
    <dbReference type="NCBI Taxonomy" id="29170"/>
    <lineage>
        <taxon>Eukaryota</taxon>
        <taxon>Metazoa</taxon>
        <taxon>Ecdysozoa</taxon>
        <taxon>Nematoda</taxon>
        <taxon>Chromadorea</taxon>
        <taxon>Rhabditida</taxon>
        <taxon>Rhabditina</taxon>
        <taxon>Rhabditomorpha</taxon>
        <taxon>Strongyloidea</taxon>
        <taxon>Ancylostomatidae</taxon>
        <taxon>Ancylostomatinae</taxon>
        <taxon>Ancylostoma</taxon>
    </lineage>
</organism>
<sequence length="28" mass="3341">MRMNEIPLKCMMFRPSLSLISVHLQDYS</sequence>